<keyword evidence="5 9" id="KW-0339">Growth factor</keyword>
<dbReference type="Gene3D" id="2.10.160.10">
    <property type="entry name" value="Vascular endothelial growth factor, heparin-binding domain"/>
    <property type="match status" value="1"/>
</dbReference>
<dbReference type="GO" id="GO:0051781">
    <property type="term" value="P:positive regulation of cell division"/>
    <property type="evidence" value="ECO:0007669"/>
    <property type="project" value="UniProtKB-KW"/>
</dbReference>
<accession>A0AAV6GAT8</accession>
<evidence type="ECO:0000256" key="9">
    <source>
        <dbReference type="RuleBase" id="RU003818"/>
    </source>
</evidence>
<keyword evidence="4" id="KW-0221">Differentiation</keyword>
<dbReference type="PANTHER" id="PTHR12025">
    <property type="entry name" value="VASCULAR ENDOTHELIAL GROWTH FACTOR"/>
    <property type="match status" value="1"/>
</dbReference>
<dbReference type="GO" id="GO:0048010">
    <property type="term" value="P:vascular endothelial growth factor receptor signaling pathway"/>
    <property type="evidence" value="ECO:0007669"/>
    <property type="project" value="TreeGrafter"/>
</dbReference>
<dbReference type="PROSITE" id="PS50278">
    <property type="entry name" value="PDGF_2"/>
    <property type="match status" value="1"/>
</dbReference>
<dbReference type="GO" id="GO:0038084">
    <property type="term" value="P:vascular endothelial growth factor signaling pathway"/>
    <property type="evidence" value="ECO:0007669"/>
    <property type="project" value="TreeGrafter"/>
</dbReference>
<dbReference type="SMART" id="SM00141">
    <property type="entry name" value="PDGF"/>
    <property type="match status" value="1"/>
</dbReference>
<evidence type="ECO:0000256" key="3">
    <source>
        <dbReference type="ARBA" id="ARBA00022657"/>
    </source>
</evidence>
<proteinExistence type="inferred from homology"/>
<sequence>MNFVVSLVQLFFAALLHLTAVKCAHIPKEGVKGKNEVVPFMEVYNKSMCRTRETLVDIMKEYPDDTEYTYHPACVVLMRCAGCCPDEALECVPTDTRNVTLEVIRTRQRVSQHGYQLTFTEHTRCECKPKQEVKVKKEKKPREGRGKGQKRKRKREREREREGGSRQAGVLHQQRTDPAHGQSLSLGLWLGGRGASVLCAQLSLFCVVAVGRWQLAVVGLLAAFPRTLSSLVYVDDVVVWLCCAGGLCSHCGPCSERRKRLYVQDPITCKCSCKFTQLQCKSRQLELNERTCRCDKPRR</sequence>
<dbReference type="SUPFAM" id="SSF57501">
    <property type="entry name" value="Cystine-knot cytokines"/>
    <property type="match status" value="1"/>
</dbReference>
<feature type="region of interest" description="Disordered" evidence="10">
    <location>
        <begin position="130"/>
        <end position="178"/>
    </location>
</feature>
<dbReference type="Pfam" id="PF00341">
    <property type="entry name" value="PDGF"/>
    <property type="match status" value="1"/>
</dbReference>
<organism evidence="13 14">
    <name type="scientific">Alosa alosa</name>
    <name type="common">allis shad</name>
    <dbReference type="NCBI Taxonomy" id="278164"/>
    <lineage>
        <taxon>Eukaryota</taxon>
        <taxon>Metazoa</taxon>
        <taxon>Chordata</taxon>
        <taxon>Craniata</taxon>
        <taxon>Vertebrata</taxon>
        <taxon>Euteleostomi</taxon>
        <taxon>Actinopterygii</taxon>
        <taxon>Neopterygii</taxon>
        <taxon>Teleostei</taxon>
        <taxon>Clupei</taxon>
        <taxon>Clupeiformes</taxon>
        <taxon>Clupeoidei</taxon>
        <taxon>Clupeidae</taxon>
        <taxon>Alosa</taxon>
    </lineage>
</organism>
<evidence type="ECO:0000256" key="7">
    <source>
        <dbReference type="ARBA" id="ARBA00023180"/>
    </source>
</evidence>
<gene>
    <name evidence="13" type="ORF">AALO_G00177040</name>
</gene>
<dbReference type="InterPro" id="IPR000072">
    <property type="entry name" value="PDGF/VEGF_dom"/>
</dbReference>
<keyword evidence="11" id="KW-0732">Signal</keyword>
<dbReference type="GO" id="GO:0016020">
    <property type="term" value="C:membrane"/>
    <property type="evidence" value="ECO:0007669"/>
    <property type="project" value="InterPro"/>
</dbReference>
<dbReference type="Gene3D" id="2.10.90.10">
    <property type="entry name" value="Cystine-knot cytokines"/>
    <property type="match status" value="1"/>
</dbReference>
<evidence type="ECO:0000256" key="11">
    <source>
        <dbReference type="SAM" id="SignalP"/>
    </source>
</evidence>
<keyword evidence="3" id="KW-0037">Angiogenesis</keyword>
<dbReference type="GO" id="GO:0008201">
    <property type="term" value="F:heparin binding"/>
    <property type="evidence" value="ECO:0007669"/>
    <property type="project" value="InterPro"/>
</dbReference>
<evidence type="ECO:0000256" key="5">
    <source>
        <dbReference type="ARBA" id="ARBA00023030"/>
    </source>
</evidence>
<dbReference type="FunFam" id="2.10.160.10:FF:000001">
    <property type="entry name" value="Vascular endothelial growth factor A"/>
    <property type="match status" value="1"/>
</dbReference>
<evidence type="ECO:0000256" key="2">
    <source>
        <dbReference type="ARBA" id="ARBA00022473"/>
    </source>
</evidence>
<dbReference type="CDD" id="cd00135">
    <property type="entry name" value="PDGF"/>
    <property type="match status" value="1"/>
</dbReference>
<evidence type="ECO:0000256" key="1">
    <source>
        <dbReference type="ARBA" id="ARBA00006686"/>
    </source>
</evidence>
<dbReference type="GO" id="GO:0042056">
    <property type="term" value="F:chemoattractant activity"/>
    <property type="evidence" value="ECO:0007669"/>
    <property type="project" value="TreeGrafter"/>
</dbReference>
<dbReference type="PANTHER" id="PTHR12025:SF5">
    <property type="entry name" value="VASCULAR ENDOTHELIAL GROWTH FACTOR A, LONG FORM"/>
    <property type="match status" value="1"/>
</dbReference>
<keyword evidence="7" id="KW-0325">Glycoprotein</keyword>
<keyword evidence="6" id="KW-1015">Disulfide bond</keyword>
<dbReference type="GO" id="GO:0005615">
    <property type="term" value="C:extracellular space"/>
    <property type="evidence" value="ECO:0007669"/>
    <property type="project" value="TreeGrafter"/>
</dbReference>
<evidence type="ECO:0000256" key="4">
    <source>
        <dbReference type="ARBA" id="ARBA00022782"/>
    </source>
</evidence>
<evidence type="ECO:0000256" key="6">
    <source>
        <dbReference type="ARBA" id="ARBA00023157"/>
    </source>
</evidence>
<keyword evidence="2" id="KW-0217">Developmental protein</keyword>
<dbReference type="EMBL" id="JADWDJ010000013">
    <property type="protein sequence ID" value="KAG5271202.1"/>
    <property type="molecule type" value="Genomic_DNA"/>
</dbReference>
<dbReference type="GO" id="GO:0005172">
    <property type="term" value="F:vascular endothelial growth factor receptor binding"/>
    <property type="evidence" value="ECO:0007669"/>
    <property type="project" value="TreeGrafter"/>
</dbReference>
<feature type="compositionally biased region" description="Basic and acidic residues" evidence="10">
    <location>
        <begin position="130"/>
        <end position="146"/>
    </location>
</feature>
<dbReference type="SUPFAM" id="SSF57593">
    <property type="entry name" value="Heparin-binding domain from vascular endothelial growth factor"/>
    <property type="match status" value="1"/>
</dbReference>
<dbReference type="GO" id="GO:0030154">
    <property type="term" value="P:cell differentiation"/>
    <property type="evidence" value="ECO:0007669"/>
    <property type="project" value="UniProtKB-KW"/>
</dbReference>
<keyword evidence="8" id="KW-0497">Mitogen</keyword>
<dbReference type="GO" id="GO:0045766">
    <property type="term" value="P:positive regulation of angiogenesis"/>
    <property type="evidence" value="ECO:0007669"/>
    <property type="project" value="TreeGrafter"/>
</dbReference>
<feature type="compositionally biased region" description="Basic residues" evidence="10">
    <location>
        <begin position="147"/>
        <end position="156"/>
    </location>
</feature>
<evidence type="ECO:0000313" key="14">
    <source>
        <dbReference type="Proteomes" id="UP000823561"/>
    </source>
</evidence>
<dbReference type="GO" id="GO:0060754">
    <property type="term" value="P:positive regulation of mast cell chemotaxis"/>
    <property type="evidence" value="ECO:0007669"/>
    <property type="project" value="TreeGrafter"/>
</dbReference>
<comment type="similarity">
    <text evidence="1 9">Belongs to the PDGF/VEGF growth factor family.</text>
</comment>
<feature type="domain" description="Platelet-derived growth factor (PDGF) family profile" evidence="12">
    <location>
        <begin position="36"/>
        <end position="132"/>
    </location>
</feature>
<dbReference type="GO" id="GO:0050930">
    <property type="term" value="P:induction of positive chemotaxis"/>
    <property type="evidence" value="ECO:0007669"/>
    <property type="project" value="TreeGrafter"/>
</dbReference>
<keyword evidence="14" id="KW-1185">Reference proteome</keyword>
<protein>
    <recommendedName>
        <fullName evidence="12">Platelet-derived growth factor (PDGF) family profile domain-containing protein</fullName>
    </recommendedName>
</protein>
<dbReference type="AlphaFoldDB" id="A0AAV6GAT8"/>
<name>A0AAV6GAT8_9TELE</name>
<dbReference type="InterPro" id="IPR029034">
    <property type="entry name" value="Cystine-knot_cytokine"/>
</dbReference>
<dbReference type="InterPro" id="IPR036841">
    <property type="entry name" value="VEGF_C_sf"/>
</dbReference>
<evidence type="ECO:0000313" key="13">
    <source>
        <dbReference type="EMBL" id="KAG5271202.1"/>
    </source>
</evidence>
<dbReference type="InterPro" id="IPR027928">
    <property type="entry name" value="VEGF_C"/>
</dbReference>
<dbReference type="InterPro" id="IPR050507">
    <property type="entry name" value="PDGF/VEGF_growth_factor"/>
</dbReference>
<dbReference type="Pfam" id="PF14554">
    <property type="entry name" value="VEGF_C"/>
    <property type="match status" value="1"/>
</dbReference>
<dbReference type="GO" id="GO:0001938">
    <property type="term" value="P:positive regulation of endothelial cell proliferation"/>
    <property type="evidence" value="ECO:0007669"/>
    <property type="project" value="TreeGrafter"/>
</dbReference>
<reference evidence="13" key="1">
    <citation type="submission" date="2020-10" db="EMBL/GenBank/DDBJ databases">
        <title>Chromosome-scale genome assembly of the Allis shad, Alosa alosa.</title>
        <authorList>
            <person name="Margot Z."/>
            <person name="Christophe K."/>
            <person name="Cabau C."/>
            <person name="Louis A."/>
            <person name="Berthelot C."/>
            <person name="Parey E."/>
            <person name="Roest Crollius H."/>
            <person name="Montfort J."/>
            <person name="Robinson-Rechavi M."/>
            <person name="Bucao C."/>
            <person name="Bouchez O."/>
            <person name="Gislard M."/>
            <person name="Lluch J."/>
            <person name="Milhes M."/>
            <person name="Lampietro C."/>
            <person name="Lopez Roques C."/>
            <person name="Donnadieu C."/>
            <person name="Braasch I."/>
            <person name="Desvignes T."/>
            <person name="Postlethwait J."/>
            <person name="Bobe J."/>
            <person name="Guiguen Y."/>
        </authorList>
    </citation>
    <scope>NUCLEOTIDE SEQUENCE</scope>
    <source>
        <strain evidence="13">M-15738</strain>
        <tissue evidence="13">Blood</tissue>
    </source>
</reference>
<evidence type="ECO:0000259" key="12">
    <source>
        <dbReference type="PROSITE" id="PS50278"/>
    </source>
</evidence>
<dbReference type="GO" id="GO:0002040">
    <property type="term" value="P:sprouting angiogenesis"/>
    <property type="evidence" value="ECO:0007669"/>
    <property type="project" value="TreeGrafter"/>
</dbReference>
<evidence type="ECO:0000256" key="8">
    <source>
        <dbReference type="ARBA" id="ARBA00023246"/>
    </source>
</evidence>
<feature type="chain" id="PRO_5043630320" description="Platelet-derived growth factor (PDGF) family profile domain-containing protein" evidence="11">
    <location>
        <begin position="24"/>
        <end position="299"/>
    </location>
</feature>
<dbReference type="Proteomes" id="UP000823561">
    <property type="component" value="Chromosome 13"/>
</dbReference>
<evidence type="ECO:0000256" key="10">
    <source>
        <dbReference type="SAM" id="MobiDB-lite"/>
    </source>
</evidence>
<dbReference type="GO" id="GO:0001666">
    <property type="term" value="P:response to hypoxia"/>
    <property type="evidence" value="ECO:0007669"/>
    <property type="project" value="TreeGrafter"/>
</dbReference>
<comment type="caution">
    <text evidence="13">The sequence shown here is derived from an EMBL/GenBank/DDBJ whole genome shotgun (WGS) entry which is preliminary data.</text>
</comment>
<dbReference type="GO" id="GO:0008083">
    <property type="term" value="F:growth factor activity"/>
    <property type="evidence" value="ECO:0007669"/>
    <property type="project" value="UniProtKB-KW"/>
</dbReference>
<feature type="signal peptide" evidence="11">
    <location>
        <begin position="1"/>
        <end position="23"/>
    </location>
</feature>